<protein>
    <recommendedName>
        <fullName evidence="3">Transglycosylase SLT domain-containing protein</fullName>
    </recommendedName>
</protein>
<dbReference type="GO" id="GO:0008933">
    <property type="term" value="F:peptidoglycan lytic transglycosylase activity"/>
    <property type="evidence" value="ECO:0007669"/>
    <property type="project" value="TreeGrafter"/>
</dbReference>
<gene>
    <name evidence="4" type="ORF">PG2T_10450</name>
</gene>
<keyword evidence="5" id="KW-1185">Reference proteome</keyword>
<dbReference type="RefSeq" id="WP_068808211.1">
    <property type="nucleotide sequence ID" value="NZ_CP014671.1"/>
</dbReference>
<dbReference type="Gene3D" id="1.10.530.10">
    <property type="match status" value="1"/>
</dbReference>
<sequence length="325" mass="34579">MRRLAALLLALGSAAPAPAVPLAEHPPLQALIDTLVSQDGFARADVERLLAGTQFHQSIIDAITRPAEKMPWHRYRPIFLTQQRIDGGVAFWNEHAALLARAEREHGVPASIITAIIGVETRYGAVTGRYRALDALTTLTIAGLPRSAFFGRELRELLLLGREERLDLAGLNGSYAGALGLPQFIPSSYRAYAVDFDQDGRRDLLGSPADAIGSVANYLRRHGWEAGQPITAAATATPAAASLGGTDPALKHTVSQLLAGGVSAPGAAPGTRKAALIRLEAEQGDEYHLGFQNFYAITRYNHSALYAMAVTQLAAAIGAQHPASP</sequence>
<dbReference type="Pfam" id="PF13406">
    <property type="entry name" value="SLT_2"/>
    <property type="match status" value="1"/>
</dbReference>
<dbReference type="AlphaFoldDB" id="A0A1B1YXV3"/>
<dbReference type="InterPro" id="IPR011757">
    <property type="entry name" value="Lytic_transglycosylase_MltB"/>
</dbReference>
<keyword evidence="2" id="KW-0732">Signal</keyword>
<reference evidence="5" key="1">
    <citation type="submission" date="2016-03" db="EMBL/GenBank/DDBJ databases">
        <title>Complete genome sequence of Solimmundus cernigliae, representing a novel lineage of polycyclic aromatic hydrocarbon degraders within the Gammaproteobacteria.</title>
        <authorList>
            <person name="Singleton D.R."/>
            <person name="Dickey A.N."/>
            <person name="Scholl E.H."/>
            <person name="Wright F.A."/>
            <person name="Aitken M.D."/>
        </authorList>
    </citation>
    <scope>NUCLEOTIDE SEQUENCE [LARGE SCALE GENOMIC DNA]</scope>
    <source>
        <strain evidence="5">TR3.2</strain>
    </source>
</reference>
<dbReference type="GO" id="GO:0009253">
    <property type="term" value="P:peptidoglycan catabolic process"/>
    <property type="evidence" value="ECO:0007669"/>
    <property type="project" value="TreeGrafter"/>
</dbReference>
<feature type="domain" description="Transglycosylase SLT" evidence="3">
    <location>
        <begin position="28"/>
        <end position="314"/>
    </location>
</feature>
<dbReference type="InterPro" id="IPR043426">
    <property type="entry name" value="MltB-like"/>
</dbReference>
<name>A0A1B1YXV3_9GAMM</name>
<dbReference type="FunCoup" id="A0A1B1YXV3">
    <property type="interactions" value="108"/>
</dbReference>
<dbReference type="InterPro" id="IPR023346">
    <property type="entry name" value="Lysozyme-like_dom_sf"/>
</dbReference>
<accession>A0A1B1YXV3</accession>
<evidence type="ECO:0000256" key="2">
    <source>
        <dbReference type="SAM" id="SignalP"/>
    </source>
</evidence>
<organism evidence="4 5">
    <name type="scientific">Immundisolibacter cernigliae</name>
    <dbReference type="NCBI Taxonomy" id="1810504"/>
    <lineage>
        <taxon>Bacteria</taxon>
        <taxon>Pseudomonadati</taxon>
        <taxon>Pseudomonadota</taxon>
        <taxon>Gammaproteobacteria</taxon>
        <taxon>Immundisolibacterales</taxon>
        <taxon>Immundisolibacteraceae</taxon>
        <taxon>Immundisolibacter</taxon>
    </lineage>
</organism>
<dbReference type="NCBIfam" id="TIGR02282">
    <property type="entry name" value="MltB"/>
    <property type="match status" value="1"/>
</dbReference>
<feature type="signal peptide" evidence="2">
    <location>
        <begin position="1"/>
        <end position="19"/>
    </location>
</feature>
<dbReference type="STRING" id="1810504.PG2T_10450"/>
<dbReference type="InParanoid" id="A0A1B1YXV3"/>
<dbReference type="KEGG" id="gbi:PG2T_10450"/>
<dbReference type="Proteomes" id="UP000092952">
    <property type="component" value="Chromosome"/>
</dbReference>
<proteinExistence type="predicted"/>
<evidence type="ECO:0000313" key="4">
    <source>
        <dbReference type="EMBL" id="ANX05599.1"/>
    </source>
</evidence>
<dbReference type="CDD" id="cd13399">
    <property type="entry name" value="Slt35-like"/>
    <property type="match status" value="1"/>
</dbReference>
<evidence type="ECO:0000259" key="3">
    <source>
        <dbReference type="Pfam" id="PF13406"/>
    </source>
</evidence>
<dbReference type="EMBL" id="CP014671">
    <property type="protein sequence ID" value="ANX05599.1"/>
    <property type="molecule type" value="Genomic_DNA"/>
</dbReference>
<feature type="active site" evidence="1">
    <location>
        <position position="120"/>
    </location>
</feature>
<evidence type="ECO:0000256" key="1">
    <source>
        <dbReference type="PIRSR" id="PIRSR611757-1"/>
    </source>
</evidence>
<dbReference type="InterPro" id="IPR031304">
    <property type="entry name" value="SLT_2"/>
</dbReference>
<dbReference type="Gene3D" id="1.10.8.350">
    <property type="entry name" value="Bacterial muramidase"/>
    <property type="match status" value="1"/>
</dbReference>
<dbReference type="PANTHER" id="PTHR30163:SF9">
    <property type="entry name" value="MEMBRANE-BOUND LYTIC MUREIN TRANSGLYCOSYLASE B"/>
    <property type="match status" value="1"/>
</dbReference>
<dbReference type="OrthoDB" id="9772911at2"/>
<dbReference type="SUPFAM" id="SSF53955">
    <property type="entry name" value="Lysozyme-like"/>
    <property type="match status" value="1"/>
</dbReference>
<evidence type="ECO:0000313" key="5">
    <source>
        <dbReference type="Proteomes" id="UP000092952"/>
    </source>
</evidence>
<feature type="chain" id="PRO_5008533098" description="Transglycosylase SLT domain-containing protein" evidence="2">
    <location>
        <begin position="20"/>
        <end position="325"/>
    </location>
</feature>
<dbReference type="PANTHER" id="PTHR30163">
    <property type="entry name" value="MEMBRANE-BOUND LYTIC MUREIN TRANSGLYCOSYLASE B"/>
    <property type="match status" value="1"/>
</dbReference>